<sequence>MLTRKCFTASTISLTVEFNGTNHVLLQDYGVFPKHQKFLKFTVQGPKDLHLKLLSSKSSVRKPIYYIVIAGWNNKKSVLGRSEILAHDVVNFYKKPGLFDINHEKKFWISWENGKVLVGTGNILNKDIIMRWKEPCPFAVQNIEISTMHEASLNLKLLLDGEYTNCIMCSFDN</sequence>
<gene>
    <name evidence="2" type="ORF">MEDL_40996</name>
</gene>
<dbReference type="OrthoDB" id="6058372at2759"/>
<keyword evidence="3" id="KW-1185">Reference proteome</keyword>
<evidence type="ECO:0000259" key="1">
    <source>
        <dbReference type="Pfam" id="PF12248"/>
    </source>
</evidence>
<comment type="caution">
    <text evidence="2">The sequence shown here is derived from an EMBL/GenBank/DDBJ whole genome shotgun (WGS) entry which is preliminary data.</text>
</comment>
<evidence type="ECO:0000313" key="2">
    <source>
        <dbReference type="EMBL" id="CAG2228018.1"/>
    </source>
</evidence>
<dbReference type="AlphaFoldDB" id="A0A8S3TB20"/>
<dbReference type="InterPro" id="IPR022041">
    <property type="entry name" value="Methyltransf_FA"/>
</dbReference>
<reference evidence="2" key="1">
    <citation type="submission" date="2021-03" db="EMBL/GenBank/DDBJ databases">
        <authorList>
            <person name="Bekaert M."/>
        </authorList>
    </citation>
    <scope>NUCLEOTIDE SEQUENCE</scope>
</reference>
<dbReference type="Pfam" id="PF12248">
    <property type="entry name" value="Methyltransf_FA"/>
    <property type="match status" value="1"/>
</dbReference>
<name>A0A8S3TB20_MYTED</name>
<feature type="domain" description="Farnesoic acid O-methyl transferase" evidence="1">
    <location>
        <begin position="36"/>
        <end position="145"/>
    </location>
</feature>
<dbReference type="EMBL" id="CAJPWZ010001985">
    <property type="protein sequence ID" value="CAG2228018.1"/>
    <property type="molecule type" value="Genomic_DNA"/>
</dbReference>
<accession>A0A8S3TB20</accession>
<evidence type="ECO:0000313" key="3">
    <source>
        <dbReference type="Proteomes" id="UP000683360"/>
    </source>
</evidence>
<proteinExistence type="predicted"/>
<dbReference type="Proteomes" id="UP000683360">
    <property type="component" value="Unassembled WGS sequence"/>
</dbReference>
<protein>
    <recommendedName>
        <fullName evidence="1">Farnesoic acid O-methyl transferase domain-containing protein</fullName>
    </recommendedName>
</protein>
<organism evidence="2 3">
    <name type="scientific">Mytilus edulis</name>
    <name type="common">Blue mussel</name>
    <dbReference type="NCBI Taxonomy" id="6550"/>
    <lineage>
        <taxon>Eukaryota</taxon>
        <taxon>Metazoa</taxon>
        <taxon>Spiralia</taxon>
        <taxon>Lophotrochozoa</taxon>
        <taxon>Mollusca</taxon>
        <taxon>Bivalvia</taxon>
        <taxon>Autobranchia</taxon>
        <taxon>Pteriomorphia</taxon>
        <taxon>Mytilida</taxon>
        <taxon>Mytiloidea</taxon>
        <taxon>Mytilidae</taxon>
        <taxon>Mytilinae</taxon>
        <taxon>Mytilus</taxon>
    </lineage>
</organism>